<reference evidence="1 2" key="1">
    <citation type="journal article" date="2016" name="Genom Data">
        <title>Complete genome sequence of a giant Vibrio phage ValKK3 infecting Vibrio alginolyticus.</title>
        <authorList>
            <person name="Lal T.M."/>
            <person name="Sano M."/>
            <person name="Hatai K."/>
            <person name="Ransangan J."/>
        </authorList>
    </citation>
    <scope>NUCLEOTIDE SEQUENCE [LARGE SCALE GENOMIC DNA]</scope>
</reference>
<keyword evidence="2" id="KW-1185">Reference proteome</keyword>
<dbReference type="RefSeq" id="YP_009201255.1">
    <property type="nucleotide sequence ID" value="NC_028829.1"/>
</dbReference>
<organism evidence="1 2">
    <name type="scientific">Vibrio phage ValKK3</name>
    <dbReference type="NCBI Taxonomy" id="1610855"/>
    <lineage>
        <taxon>Viruses</taxon>
        <taxon>Duplodnaviria</taxon>
        <taxon>Heunggongvirae</taxon>
        <taxon>Uroviricota</taxon>
        <taxon>Caudoviricetes</taxon>
        <taxon>Pantevenvirales</taxon>
        <taxon>Straboviridae</taxon>
        <taxon>Schizotequatrovirus</taxon>
        <taxon>Schizotequatrovirus valkk3</taxon>
    </lineage>
</organism>
<evidence type="ECO:0000313" key="1">
    <source>
        <dbReference type="EMBL" id="AJT60993.1"/>
    </source>
</evidence>
<accession>A0A0D4DBP0</accession>
<dbReference type="OrthoDB" id="29738at10239"/>
<evidence type="ECO:0000313" key="2">
    <source>
        <dbReference type="Proteomes" id="UP000202888"/>
    </source>
</evidence>
<name>A0A0D4DBP0_9CAUD</name>
<dbReference type="KEGG" id="vg:26628478"/>
<sequence length="458" mass="51269">MKKLWLSLALLCSTASTTAATFTGLPAEGVETPSPFTTEFTFPHMTNGYHNSVLRTWLNSAMQEADAEYKKTGEISQTVNSTYISMDSNGYGFWKDSTDMRTMSPSDDMRALSTLAMAPLKWACSVSGSACFDNGFEYTLRMNADSSKFDVNGSLDVGWANLRRESCRYQLGKRVCYTVNDMNYGGDLAGFWIKALNWLHTTEDLSSIKTSIDQANKTFDRPYLMVNATLIPGMGGDGNLSYFHMADPKWWETWQKQVNSNSVQVGYKLGLIEPILTGNSSGLYQTYSPQTDDLRNFPHLEGRIPLYEYSSVRAIEILKMQRENALIGASMKAYAGFNNNFESCRANMIMTGDEGYLPAPGYSGGVTSIYGVAPSYDEHTTFAIFAWAANTKSESKMYDLANYDHNTRVFLHEIGHNYGYGHNSTPNTDQYWKDLSEERVPYVRSKIDKGEHCGGRVL</sequence>
<dbReference type="EMBL" id="KP671755">
    <property type="protein sequence ID" value="AJT60993.1"/>
    <property type="molecule type" value="Genomic_DNA"/>
</dbReference>
<dbReference type="Proteomes" id="UP000202888">
    <property type="component" value="Segment"/>
</dbReference>
<protein>
    <submittedName>
        <fullName evidence="1">Uncharacterized protein</fullName>
    </submittedName>
</protein>
<dbReference type="SUPFAM" id="SSF55486">
    <property type="entry name" value="Metalloproteases ('zincins'), catalytic domain"/>
    <property type="match status" value="1"/>
</dbReference>
<dbReference type="GeneID" id="26628478"/>
<proteinExistence type="predicted"/>